<evidence type="ECO:0000256" key="2">
    <source>
        <dbReference type="ARBA" id="ARBA00004496"/>
    </source>
</evidence>
<organism evidence="8 9">
    <name type="scientific">Bos mutus grunniens</name>
    <name type="common">Wild yak</name>
    <name type="synonym">Bos grunniens</name>
    <dbReference type="NCBI Taxonomy" id="30521"/>
    <lineage>
        <taxon>Eukaryota</taxon>
        <taxon>Metazoa</taxon>
        <taxon>Chordata</taxon>
        <taxon>Craniata</taxon>
        <taxon>Vertebrata</taxon>
        <taxon>Euteleostomi</taxon>
        <taxon>Mammalia</taxon>
        <taxon>Eutheria</taxon>
        <taxon>Laurasiatheria</taxon>
        <taxon>Artiodactyla</taxon>
        <taxon>Ruminantia</taxon>
        <taxon>Pecora</taxon>
        <taxon>Bovidae</taxon>
        <taxon>Bovinae</taxon>
        <taxon>Bos</taxon>
    </lineage>
</organism>
<sequence>MGTAALLEIIRPGQRPQSAPPRSGGGVQGGGGVGGGASPRREEAPPSPQLPCVARKNPGTAGASARPFRSFWAPGLGMQLLRGLRLWGLGASAGLVAAARAPGASRYHRPLPRPCAPRASPPPRLRPLLALSPWSQRPAVVVCRDPSPANAACMELPGAVTDVPKVNLERSKENECNNKEQIKKRKKKRKDYQPNYFLSIPITNKEITKGIKILQNAIIRQDEQLARAMSSDGSFHITLLVMQLLNEDDINVGIDALLELKPFVEEILQGKPLTLPFEGVDTFGNQVGFVKLAEGDHINSLLEIADAAKRTFQEKGILAGESRTFKPHLTFMKLSRLPWLRKKGVKKIDPKLYEKFIGHRFGEEVVHCIDLCSMLKKKQSNGYYHCESSILIGPKPIGIQDLINEALRRERMGLQSKVKEIKALLLKPEIQAKIRRELFEGRFINNSNQGNDVDFSATLT</sequence>
<keyword evidence="9" id="KW-1185">Reference proteome</keyword>
<dbReference type="InterPro" id="IPR009097">
    <property type="entry name" value="Cyclic_Pdiesterase"/>
</dbReference>
<feature type="region of interest" description="Disordered" evidence="6">
    <location>
        <begin position="1"/>
        <end position="67"/>
    </location>
</feature>
<dbReference type="InterPro" id="IPR052641">
    <property type="entry name" value="AKAP7_isoform_gamma"/>
</dbReference>
<dbReference type="PANTHER" id="PTHR15934">
    <property type="entry name" value="RNA 2',3'-CYCLIC PHOSPHODIESTERASE"/>
    <property type="match status" value="1"/>
</dbReference>
<keyword evidence="3" id="KW-0963">Cytoplasm</keyword>
<dbReference type="GO" id="GO:0034237">
    <property type="term" value="F:protein kinase A regulatory subunit binding"/>
    <property type="evidence" value="ECO:0007669"/>
    <property type="project" value="TreeGrafter"/>
</dbReference>
<comment type="subcellular location">
    <subcellularLocation>
        <location evidence="2">Cytoplasm</location>
    </subcellularLocation>
    <subcellularLocation>
        <location evidence="1">Nucleus</location>
    </subcellularLocation>
</comment>
<evidence type="ECO:0000313" key="8">
    <source>
        <dbReference type="Ensembl" id="ENSBGRP00000036011.1"/>
    </source>
</evidence>
<evidence type="ECO:0000259" key="7">
    <source>
        <dbReference type="Pfam" id="PF10469"/>
    </source>
</evidence>
<name>A0A8C0AIB4_BOSMU</name>
<dbReference type="Ensembl" id="ENSBGRT00000041665.1">
    <property type="protein sequence ID" value="ENSBGRP00000036011.1"/>
    <property type="gene ID" value="ENSBGRG00000022523.1"/>
</dbReference>
<protein>
    <submittedName>
        <fullName evidence="8">A-kinase anchoring protein 7</fullName>
    </submittedName>
</protein>
<proteinExistence type="predicted"/>
<dbReference type="GO" id="GO:0005634">
    <property type="term" value="C:nucleus"/>
    <property type="evidence" value="ECO:0007669"/>
    <property type="project" value="UniProtKB-SubCell"/>
</dbReference>
<comment type="subunit">
    <text evidence="5">Binds cAMP-dependent protein kinase (PKA). Interacts with PRKCA; only the cytoplasmic form is capable of interacting with PRKCA.</text>
</comment>
<dbReference type="GO" id="GO:0010738">
    <property type="term" value="P:regulation of protein kinase A signaling"/>
    <property type="evidence" value="ECO:0007669"/>
    <property type="project" value="TreeGrafter"/>
</dbReference>
<evidence type="ECO:0000256" key="3">
    <source>
        <dbReference type="ARBA" id="ARBA00022490"/>
    </source>
</evidence>
<gene>
    <name evidence="8" type="primary">AKAP7</name>
</gene>
<evidence type="ECO:0000256" key="1">
    <source>
        <dbReference type="ARBA" id="ARBA00004123"/>
    </source>
</evidence>
<dbReference type="AlphaFoldDB" id="A0A8C0AIB4"/>
<evidence type="ECO:0000256" key="4">
    <source>
        <dbReference type="ARBA" id="ARBA00023242"/>
    </source>
</evidence>
<keyword evidence="4" id="KW-0539">Nucleus</keyword>
<evidence type="ECO:0000256" key="6">
    <source>
        <dbReference type="SAM" id="MobiDB-lite"/>
    </source>
</evidence>
<feature type="compositionally biased region" description="Gly residues" evidence="6">
    <location>
        <begin position="23"/>
        <end position="37"/>
    </location>
</feature>
<accession>A0A8C0AIB4</accession>
<reference evidence="8" key="3">
    <citation type="submission" date="2025-09" db="UniProtKB">
        <authorList>
            <consortium name="Ensembl"/>
        </authorList>
    </citation>
    <scope>IDENTIFICATION</scope>
</reference>
<evidence type="ECO:0000313" key="9">
    <source>
        <dbReference type="Proteomes" id="UP000694520"/>
    </source>
</evidence>
<dbReference type="FunFam" id="3.90.1140.10:FF:000004">
    <property type="entry name" value="A-kinase anchoring protein 7 isoform X1"/>
    <property type="match status" value="1"/>
</dbReference>
<reference evidence="8" key="2">
    <citation type="submission" date="2025-08" db="UniProtKB">
        <authorList>
            <consortium name="Ensembl"/>
        </authorList>
    </citation>
    <scope>IDENTIFICATION</scope>
</reference>
<feature type="domain" description="A-kinase anchor protein 7-like phosphoesterase" evidence="7">
    <location>
        <begin position="194"/>
        <end position="391"/>
    </location>
</feature>
<dbReference type="Proteomes" id="UP000694520">
    <property type="component" value="Chromosome 10"/>
</dbReference>
<dbReference type="GeneTree" id="ENSGT00390000012756"/>
<dbReference type="SUPFAM" id="SSF55144">
    <property type="entry name" value="LigT-like"/>
    <property type="match status" value="1"/>
</dbReference>
<dbReference type="Pfam" id="PF10469">
    <property type="entry name" value="AKAP7_NLS"/>
    <property type="match status" value="1"/>
</dbReference>
<evidence type="ECO:0000256" key="5">
    <source>
        <dbReference type="ARBA" id="ARBA00038702"/>
    </source>
</evidence>
<dbReference type="PANTHER" id="PTHR15934:SF6">
    <property type="entry name" value="A-KINASE ANCHOR PROTEIN 7 ISOFORM GAMMA"/>
    <property type="match status" value="1"/>
</dbReference>
<dbReference type="GO" id="GO:0005829">
    <property type="term" value="C:cytosol"/>
    <property type="evidence" value="ECO:0007669"/>
    <property type="project" value="TreeGrafter"/>
</dbReference>
<reference evidence="8" key="1">
    <citation type="submission" date="2019-05" db="EMBL/GenBank/DDBJ databases">
        <authorList>
            <person name="Zhang S."/>
            <person name="Liu J."/>
        </authorList>
    </citation>
    <scope>NUCLEOTIDE SEQUENCE [LARGE SCALE GENOMIC DNA]</scope>
</reference>
<dbReference type="InterPro" id="IPR019510">
    <property type="entry name" value="AKAP7-like_phosphoesterase"/>
</dbReference>
<dbReference type="Gene3D" id="3.90.1140.10">
    <property type="entry name" value="Cyclic phosphodiesterase"/>
    <property type="match status" value="1"/>
</dbReference>